<evidence type="ECO:0000259" key="3">
    <source>
        <dbReference type="PROSITE" id="PS51140"/>
    </source>
</evidence>
<dbReference type="Pfam" id="PF07145">
    <property type="entry name" value="PAM2"/>
    <property type="match status" value="1"/>
</dbReference>
<keyword evidence="2" id="KW-0732">Signal</keyword>
<dbReference type="Pfam" id="PF02845">
    <property type="entry name" value="CUE"/>
    <property type="match status" value="1"/>
</dbReference>
<dbReference type="SUPFAM" id="SSF46934">
    <property type="entry name" value="UBA-like"/>
    <property type="match status" value="1"/>
</dbReference>
<dbReference type="eggNOG" id="ENOG502R6Y0">
    <property type="taxonomic scope" value="Eukaryota"/>
</dbReference>
<proteinExistence type="predicted"/>
<dbReference type="PANTHER" id="PTHR37252">
    <property type="entry name" value="POLYADENYLATE-BINDING PROTEIN-INTERACTING PROTEIN 6"/>
    <property type="match status" value="1"/>
</dbReference>
<reference evidence="4" key="3">
    <citation type="submission" date="2015-04" db="UniProtKB">
        <authorList>
            <consortium name="EnsemblPlants"/>
        </authorList>
    </citation>
    <scope>IDENTIFICATION</scope>
</reference>
<feature type="domain" description="CUE" evidence="3">
    <location>
        <begin position="109"/>
        <end position="152"/>
    </location>
</feature>
<dbReference type="HOGENOM" id="CLU_101943_0_0_1"/>
<evidence type="ECO:0000256" key="1">
    <source>
        <dbReference type="SAM" id="MobiDB-lite"/>
    </source>
</evidence>
<feature type="compositionally biased region" description="Polar residues" evidence="1">
    <location>
        <begin position="84"/>
        <end position="103"/>
    </location>
</feature>
<dbReference type="InterPro" id="IPR038981">
    <property type="entry name" value="CID5/CID6"/>
</dbReference>
<organism evidence="4 5">
    <name type="scientific">Leersia perrieri</name>
    <dbReference type="NCBI Taxonomy" id="77586"/>
    <lineage>
        <taxon>Eukaryota</taxon>
        <taxon>Viridiplantae</taxon>
        <taxon>Streptophyta</taxon>
        <taxon>Embryophyta</taxon>
        <taxon>Tracheophyta</taxon>
        <taxon>Spermatophyta</taxon>
        <taxon>Magnoliopsida</taxon>
        <taxon>Liliopsida</taxon>
        <taxon>Poales</taxon>
        <taxon>Poaceae</taxon>
        <taxon>BOP clade</taxon>
        <taxon>Oryzoideae</taxon>
        <taxon>Oryzeae</taxon>
        <taxon>Oryzinae</taxon>
        <taxon>Leersia</taxon>
    </lineage>
</organism>
<dbReference type="Gene3D" id="1.10.8.10">
    <property type="entry name" value="DNA helicase RuvA subunit, C-terminal domain"/>
    <property type="match status" value="1"/>
</dbReference>
<reference evidence="4 5" key="1">
    <citation type="submission" date="2012-08" db="EMBL/GenBank/DDBJ databases">
        <title>Oryza genome evolution.</title>
        <authorList>
            <person name="Wing R.A."/>
        </authorList>
    </citation>
    <scope>NUCLEOTIDE SEQUENCE</scope>
</reference>
<feature type="chain" id="PRO_5002349192" description="CUE domain-containing protein" evidence="2">
    <location>
        <begin position="21"/>
        <end position="238"/>
    </location>
</feature>
<dbReference type="Proteomes" id="UP000032180">
    <property type="component" value="Chromosome 6"/>
</dbReference>
<dbReference type="InterPro" id="IPR009818">
    <property type="entry name" value="PAM2_motif"/>
</dbReference>
<dbReference type="EnsemblPlants" id="LPERR06G22380.1">
    <property type="protein sequence ID" value="LPERR06G22380.1"/>
    <property type="gene ID" value="LPERR06G22380"/>
</dbReference>
<evidence type="ECO:0000313" key="5">
    <source>
        <dbReference type="Proteomes" id="UP000032180"/>
    </source>
</evidence>
<dbReference type="InterPro" id="IPR003892">
    <property type="entry name" value="CUE"/>
</dbReference>
<feature type="region of interest" description="Disordered" evidence="1">
    <location>
        <begin position="84"/>
        <end position="107"/>
    </location>
</feature>
<reference evidence="5" key="2">
    <citation type="submission" date="2013-12" db="EMBL/GenBank/DDBJ databases">
        <authorList>
            <person name="Yu Y."/>
            <person name="Lee S."/>
            <person name="de Baynast K."/>
            <person name="Wissotski M."/>
            <person name="Liu L."/>
            <person name="Talag J."/>
            <person name="Goicoechea J."/>
            <person name="Angelova A."/>
            <person name="Jetty R."/>
            <person name="Kudrna D."/>
            <person name="Golser W."/>
            <person name="Rivera L."/>
            <person name="Zhang J."/>
            <person name="Wing R."/>
        </authorList>
    </citation>
    <scope>NUCLEOTIDE SEQUENCE</scope>
</reference>
<evidence type="ECO:0000256" key="2">
    <source>
        <dbReference type="SAM" id="SignalP"/>
    </source>
</evidence>
<evidence type="ECO:0000313" key="4">
    <source>
        <dbReference type="EnsemblPlants" id="LPERR06G22380.1"/>
    </source>
</evidence>
<name>A0A0D9WTX7_9ORYZ</name>
<keyword evidence="5" id="KW-1185">Reference proteome</keyword>
<dbReference type="AlphaFoldDB" id="A0A0D9WTX7"/>
<dbReference type="PANTHER" id="PTHR37252:SF3">
    <property type="entry name" value="POLYADENYLATE-BINDING PROTEIN-INTERACTING PROTEIN 6"/>
    <property type="match status" value="1"/>
</dbReference>
<accession>A0A0D9WTX7</accession>
<sequence>MIPFPCSCHLHLSLSPLSLCLPISHFAGAPPRPRRRRPTNFRATSNHLEFCSITMGGKSQLNPDASPFIPSSLSLFAYKDSQRQAESSSMDNPSARTSHSSPCEENDMDPLALTKSVLSMFPNISEEFINELLQANEFDINLTVDMLHELNSQNMLHDDAIMGLPKFPDIKNLQGNLGLPDGDVSQSNSSLDQSPQKDMSVMTSGVKFVSPLFSDINLLHDNLGLPEDDKPAITSTTN</sequence>
<dbReference type="PROSITE" id="PS51140">
    <property type="entry name" value="CUE"/>
    <property type="match status" value="1"/>
</dbReference>
<dbReference type="GO" id="GO:0043130">
    <property type="term" value="F:ubiquitin binding"/>
    <property type="evidence" value="ECO:0007669"/>
    <property type="project" value="InterPro"/>
</dbReference>
<protein>
    <recommendedName>
        <fullName evidence="3">CUE domain-containing protein</fullName>
    </recommendedName>
</protein>
<dbReference type="Gramene" id="LPERR06G22380.1">
    <property type="protein sequence ID" value="LPERR06G22380.1"/>
    <property type="gene ID" value="LPERR06G22380"/>
</dbReference>
<dbReference type="InterPro" id="IPR009060">
    <property type="entry name" value="UBA-like_sf"/>
</dbReference>
<feature type="signal peptide" evidence="2">
    <location>
        <begin position="1"/>
        <end position="20"/>
    </location>
</feature>